<dbReference type="Gene3D" id="3.40.109.10">
    <property type="entry name" value="NADH Oxidase"/>
    <property type="match status" value="1"/>
</dbReference>
<dbReference type="EMBL" id="LGRX02035524">
    <property type="protein sequence ID" value="KAK3234271.1"/>
    <property type="molecule type" value="Genomic_DNA"/>
</dbReference>
<dbReference type="SUPFAM" id="SSF55469">
    <property type="entry name" value="FMN-dependent nitroreductase-like"/>
    <property type="match status" value="1"/>
</dbReference>
<dbReference type="Pfam" id="PF00881">
    <property type="entry name" value="Nitroreductase"/>
    <property type="match status" value="1"/>
</dbReference>
<name>A0AAE0BDA4_9CHLO</name>
<gene>
    <name evidence="3" type="ORF">CYMTET_55472</name>
</gene>
<organism evidence="3 4">
    <name type="scientific">Cymbomonas tetramitiformis</name>
    <dbReference type="NCBI Taxonomy" id="36881"/>
    <lineage>
        <taxon>Eukaryota</taxon>
        <taxon>Viridiplantae</taxon>
        <taxon>Chlorophyta</taxon>
        <taxon>Pyramimonadophyceae</taxon>
        <taxon>Pyramimonadales</taxon>
        <taxon>Pyramimonadaceae</taxon>
        <taxon>Cymbomonas</taxon>
    </lineage>
</organism>
<evidence type="ECO:0000256" key="1">
    <source>
        <dbReference type="SAM" id="MobiDB-lite"/>
    </source>
</evidence>
<evidence type="ECO:0000313" key="3">
    <source>
        <dbReference type="EMBL" id="KAK3234271.1"/>
    </source>
</evidence>
<accession>A0AAE0BDA4</accession>
<evidence type="ECO:0000259" key="2">
    <source>
        <dbReference type="Pfam" id="PF00881"/>
    </source>
</evidence>
<protein>
    <recommendedName>
        <fullName evidence="2">Nitroreductase domain-containing protein</fullName>
    </recommendedName>
</protein>
<evidence type="ECO:0000313" key="4">
    <source>
        <dbReference type="Proteomes" id="UP001190700"/>
    </source>
</evidence>
<proteinExistence type="predicted"/>
<dbReference type="InterPro" id="IPR000415">
    <property type="entry name" value="Nitroreductase-like"/>
</dbReference>
<sequence length="221" mass="24017">MLYDIVGIKRDDLKGRATQMAKNFTFFDAPMGLIFTIDKQMQQGQWVDLGMFMQSICLLARERGLHTCAQEAWAEFTSELRSELSVPENQMVFCGMAVGYIGALDVHIDDRDSNWSKECASIIKGFPRRSSKPHTFNQPVCINALPLGQARFSAESKGKNVLRKPVTGGGGGADNQPPVAPSPRVPVVLGSALRSTPGKSTSSWNCVSCESMKSASGNLAL</sequence>
<reference evidence="3 4" key="1">
    <citation type="journal article" date="2015" name="Genome Biol. Evol.">
        <title>Comparative Genomics of a Bacterivorous Green Alga Reveals Evolutionary Causalities and Consequences of Phago-Mixotrophic Mode of Nutrition.</title>
        <authorList>
            <person name="Burns J.A."/>
            <person name="Paasch A."/>
            <person name="Narechania A."/>
            <person name="Kim E."/>
        </authorList>
    </citation>
    <scope>NUCLEOTIDE SEQUENCE [LARGE SCALE GENOMIC DNA]</scope>
    <source>
        <strain evidence="3 4">PLY_AMNH</strain>
    </source>
</reference>
<dbReference type="InterPro" id="IPR029479">
    <property type="entry name" value="Nitroreductase"/>
</dbReference>
<dbReference type="Proteomes" id="UP001190700">
    <property type="component" value="Unassembled WGS sequence"/>
</dbReference>
<feature type="region of interest" description="Disordered" evidence="1">
    <location>
        <begin position="156"/>
        <end position="185"/>
    </location>
</feature>
<keyword evidence="4" id="KW-1185">Reference proteome</keyword>
<dbReference type="AlphaFoldDB" id="A0AAE0BDA4"/>
<dbReference type="GO" id="GO:0016491">
    <property type="term" value="F:oxidoreductase activity"/>
    <property type="evidence" value="ECO:0007669"/>
    <property type="project" value="InterPro"/>
</dbReference>
<feature type="domain" description="Nitroreductase" evidence="2">
    <location>
        <begin position="18"/>
        <end position="100"/>
    </location>
</feature>
<comment type="caution">
    <text evidence="3">The sequence shown here is derived from an EMBL/GenBank/DDBJ whole genome shotgun (WGS) entry which is preliminary data.</text>
</comment>